<accession>A0AAD9CZ58</accession>
<evidence type="ECO:0000313" key="1">
    <source>
        <dbReference type="EMBL" id="KAK1729157.1"/>
    </source>
</evidence>
<keyword evidence="2" id="KW-1185">Reference proteome</keyword>
<comment type="caution">
    <text evidence="1">The sequence shown here is derived from an EMBL/GenBank/DDBJ whole genome shotgun (WGS) entry which is preliminary data.</text>
</comment>
<organism evidence="1 2">
    <name type="scientific">Glomerella acutata</name>
    <name type="common">Colletotrichum acutatum</name>
    <dbReference type="NCBI Taxonomy" id="27357"/>
    <lineage>
        <taxon>Eukaryota</taxon>
        <taxon>Fungi</taxon>
        <taxon>Dikarya</taxon>
        <taxon>Ascomycota</taxon>
        <taxon>Pezizomycotina</taxon>
        <taxon>Sordariomycetes</taxon>
        <taxon>Hypocreomycetidae</taxon>
        <taxon>Glomerellales</taxon>
        <taxon>Glomerellaceae</taxon>
        <taxon>Colletotrichum</taxon>
        <taxon>Colletotrichum acutatum species complex</taxon>
    </lineage>
</organism>
<name>A0AAD9CZ58_GLOAC</name>
<reference evidence="1" key="1">
    <citation type="submission" date="2021-12" db="EMBL/GenBank/DDBJ databases">
        <title>Comparative genomics, transcriptomics and evolutionary studies reveal genomic signatures of adaptation to plant cell wall in hemibiotrophic fungi.</title>
        <authorList>
            <consortium name="DOE Joint Genome Institute"/>
            <person name="Baroncelli R."/>
            <person name="Diaz J.F."/>
            <person name="Benocci T."/>
            <person name="Peng M."/>
            <person name="Battaglia E."/>
            <person name="Haridas S."/>
            <person name="Andreopoulos W."/>
            <person name="Labutti K."/>
            <person name="Pangilinan J."/>
            <person name="Floch G.L."/>
            <person name="Makela M.R."/>
            <person name="Henrissat B."/>
            <person name="Grigoriev I.V."/>
            <person name="Crouch J.A."/>
            <person name="De Vries R.P."/>
            <person name="Sukno S.A."/>
            <person name="Thon M.R."/>
        </authorList>
    </citation>
    <scope>NUCLEOTIDE SEQUENCE</scope>
    <source>
        <strain evidence="1">CBS 112980</strain>
    </source>
</reference>
<dbReference type="Proteomes" id="UP001244207">
    <property type="component" value="Unassembled WGS sequence"/>
</dbReference>
<dbReference type="EMBL" id="JAHMHS010000013">
    <property type="protein sequence ID" value="KAK1729157.1"/>
    <property type="molecule type" value="Genomic_DNA"/>
</dbReference>
<dbReference type="RefSeq" id="XP_060369212.1">
    <property type="nucleotide sequence ID" value="XM_060511417.1"/>
</dbReference>
<dbReference type="GeneID" id="85395315"/>
<sequence>MIFFSFRSLQLLSAAAFSAITPKFRQTSSSQRASHIQVSRRAAVILIGKASPRNQGLEAHCQLVAMPYAADFILTEPGDPGKGKFVGTR</sequence>
<protein>
    <submittedName>
        <fullName evidence="1">Uncharacterized protein</fullName>
    </submittedName>
</protein>
<evidence type="ECO:0000313" key="2">
    <source>
        <dbReference type="Proteomes" id="UP001244207"/>
    </source>
</evidence>
<dbReference type="AlphaFoldDB" id="A0AAD9CZ58"/>
<gene>
    <name evidence="1" type="ORF">BDZ83DRAFT_69977</name>
</gene>
<proteinExistence type="predicted"/>